<proteinExistence type="predicted"/>
<dbReference type="Proteomes" id="UP000002061">
    <property type="component" value="Chromosome"/>
</dbReference>
<dbReference type="GeneID" id="9131494"/>
<keyword evidence="2" id="KW-1185">Reference proteome</keyword>
<organism evidence="1 2">
    <name type="scientific">Methanocaldococcus infernus (strain DSM 11812 / JCM 15783 / ME)</name>
    <dbReference type="NCBI Taxonomy" id="573063"/>
    <lineage>
        <taxon>Archaea</taxon>
        <taxon>Methanobacteriati</taxon>
        <taxon>Methanobacteriota</taxon>
        <taxon>Methanomada group</taxon>
        <taxon>Methanococci</taxon>
        <taxon>Methanococcales</taxon>
        <taxon>Methanocaldococcaceae</taxon>
        <taxon>Methanocaldococcus</taxon>
    </lineage>
</organism>
<gene>
    <name evidence="1" type="ordered locus">Metin_0489</name>
</gene>
<dbReference type="OrthoDB" id="65910at2157"/>
<dbReference type="AlphaFoldDB" id="D5VRF6"/>
<name>D5VRF6_METIM</name>
<accession>D5VRF6</accession>
<dbReference type="eggNOG" id="arCOG08177">
    <property type="taxonomic scope" value="Archaea"/>
</dbReference>
<evidence type="ECO:0000313" key="2">
    <source>
        <dbReference type="Proteomes" id="UP000002061"/>
    </source>
</evidence>
<reference evidence="1" key="1">
    <citation type="submission" date="2010-04" db="EMBL/GenBank/DDBJ databases">
        <title>Complete sequence of Methanocaldococcus infernus ME.</title>
        <authorList>
            <consortium name="US DOE Joint Genome Institute"/>
            <person name="Lucas S."/>
            <person name="Copeland A."/>
            <person name="Lapidus A."/>
            <person name="Cheng J.-F."/>
            <person name="Bruce D."/>
            <person name="Goodwin L."/>
            <person name="Pitluck S."/>
            <person name="Munk A.C."/>
            <person name="Detter J.C."/>
            <person name="Han C."/>
            <person name="Tapia R."/>
            <person name="Land M."/>
            <person name="Hauser L."/>
            <person name="Kyrpides N."/>
            <person name="Mikhailova N."/>
            <person name="Sieprawska-Lupa M."/>
            <person name="Whitman W.B."/>
            <person name="Woyke T."/>
        </authorList>
    </citation>
    <scope>NUCLEOTIDE SEQUENCE [LARGE SCALE GENOMIC DNA]</scope>
    <source>
        <strain evidence="1">ME</strain>
    </source>
</reference>
<protein>
    <submittedName>
        <fullName evidence="1">Uncharacterized protein</fullName>
    </submittedName>
</protein>
<dbReference type="KEGG" id="mif:Metin_0489"/>
<dbReference type="HOGENOM" id="CLU_128028_0_0_2"/>
<dbReference type="STRING" id="573063.Metin_0489"/>
<evidence type="ECO:0000313" key="1">
    <source>
        <dbReference type="EMBL" id="ADG13159.1"/>
    </source>
</evidence>
<sequence length="171" mass="20317">MKYLIIVDYDRDSERKRIDYLIEKWRNKGKIEKIKKMAILAELEDIEEFLNEILARLEREDELKVYKVEEINNKISPRKMILSYKLKDKKALESFVDYLMAKLKASYELTLGNVKKYTAYSKMGNVSILVKVDNEKVIFELEGYGEGVEKIKERIDKDMKLFLGEKDEFVL</sequence>
<dbReference type="RefSeq" id="WP_013099905.1">
    <property type="nucleotide sequence ID" value="NC_014122.1"/>
</dbReference>
<dbReference type="EMBL" id="CP002009">
    <property type="protein sequence ID" value="ADG13159.1"/>
    <property type="molecule type" value="Genomic_DNA"/>
</dbReference>